<feature type="domain" description="ATP-citrate synthase/succinyl-CoA ligase C-terminal" evidence="14">
    <location>
        <begin position="645"/>
        <end position="735"/>
    </location>
</feature>
<dbReference type="PANTHER" id="PTHR23118:SF42">
    <property type="entry name" value="ATP-CITRATE SYNTHASE"/>
    <property type="match status" value="1"/>
</dbReference>
<dbReference type="InterPro" id="IPR003781">
    <property type="entry name" value="CoA-bd"/>
</dbReference>
<dbReference type="AlphaFoldDB" id="A0AA36MP75"/>
<dbReference type="EMBL" id="CAUJNA010000280">
    <property type="protein sequence ID" value="CAJ1374863.1"/>
    <property type="molecule type" value="Genomic_DNA"/>
</dbReference>
<dbReference type="Gene3D" id="1.10.230.10">
    <property type="entry name" value="Cytochrome P450-Terp, domain 2"/>
    <property type="match status" value="1"/>
</dbReference>
<dbReference type="SUPFAM" id="SSF48256">
    <property type="entry name" value="Citrate synthase"/>
    <property type="match status" value="1"/>
</dbReference>
<keyword evidence="7" id="KW-0597">Phosphoprotein</keyword>
<keyword evidence="6" id="KW-0444">Lipid biosynthesis</keyword>
<dbReference type="Pfam" id="PF00549">
    <property type="entry name" value="Ligase_CoA"/>
    <property type="match status" value="1"/>
</dbReference>
<proteinExistence type="inferred from homology"/>
<comment type="similarity">
    <text evidence="3">In the N-terminal section; belongs to the succinate/malate CoA ligase beta subunit family.</text>
</comment>
<keyword evidence="10" id="KW-0547">Nucleotide-binding</keyword>
<dbReference type="SUPFAM" id="SSF51735">
    <property type="entry name" value="NAD(P)-binding Rossmann-fold domains"/>
    <property type="match status" value="1"/>
</dbReference>
<dbReference type="InterPro" id="IPR033847">
    <property type="entry name" value="Citrt_syn/SCS-alpha_CS"/>
</dbReference>
<evidence type="ECO:0000259" key="17">
    <source>
        <dbReference type="Pfam" id="PF24948"/>
    </source>
</evidence>
<evidence type="ECO:0000256" key="10">
    <source>
        <dbReference type="ARBA" id="ARBA00022741"/>
    </source>
</evidence>
<keyword evidence="11" id="KW-0067">ATP-binding</keyword>
<evidence type="ECO:0000313" key="18">
    <source>
        <dbReference type="EMBL" id="CAJ1374863.1"/>
    </source>
</evidence>
<comment type="subcellular location">
    <subcellularLocation>
        <location evidence="1">Cytoplasm</location>
    </subcellularLocation>
</comment>
<dbReference type="SUPFAM" id="SSF52210">
    <property type="entry name" value="Succinyl-CoA synthetase domains"/>
    <property type="match status" value="1"/>
</dbReference>
<dbReference type="FunFam" id="3.40.50.720:FF:000024">
    <property type="entry name" value="Probable ATP-citrate synthase"/>
    <property type="match status" value="1"/>
</dbReference>
<keyword evidence="8" id="KW-0808">Transferase</keyword>
<evidence type="ECO:0000259" key="14">
    <source>
        <dbReference type="Pfam" id="PF00549"/>
    </source>
</evidence>
<dbReference type="GO" id="GO:0006633">
    <property type="term" value="P:fatty acid biosynthetic process"/>
    <property type="evidence" value="ECO:0007669"/>
    <property type="project" value="TreeGrafter"/>
</dbReference>
<dbReference type="InterPro" id="IPR016143">
    <property type="entry name" value="Citrate_synth-like_sm_a-sub"/>
</dbReference>
<dbReference type="InterPro" id="IPR016102">
    <property type="entry name" value="Succinyl-CoA_synth-like"/>
</dbReference>
<evidence type="ECO:0000256" key="4">
    <source>
        <dbReference type="ARBA" id="ARBA00012639"/>
    </source>
</evidence>
<dbReference type="Gene3D" id="3.40.50.261">
    <property type="entry name" value="Succinyl-CoA synthetase domains"/>
    <property type="match status" value="2"/>
</dbReference>
<dbReference type="InterPro" id="IPR032263">
    <property type="entry name" value="Citrate-bd"/>
</dbReference>
<dbReference type="Proteomes" id="UP001178507">
    <property type="component" value="Unassembled WGS sequence"/>
</dbReference>
<evidence type="ECO:0000256" key="2">
    <source>
        <dbReference type="ARBA" id="ARBA00005899"/>
    </source>
</evidence>
<evidence type="ECO:0000256" key="9">
    <source>
        <dbReference type="ARBA" id="ARBA00022723"/>
    </source>
</evidence>
<keyword evidence="12" id="KW-0460">Magnesium</keyword>
<dbReference type="GO" id="GO:0003878">
    <property type="term" value="F:ATP citrate synthase activity"/>
    <property type="evidence" value="ECO:0007669"/>
    <property type="project" value="UniProtKB-EC"/>
</dbReference>
<dbReference type="CDD" id="cd06100">
    <property type="entry name" value="CCL_ACL-C"/>
    <property type="match status" value="1"/>
</dbReference>
<dbReference type="FunFam" id="1.10.230.10:FF:000005">
    <property type="entry name" value="ATP-citrate synthase subunit 1"/>
    <property type="match status" value="1"/>
</dbReference>
<dbReference type="PROSITE" id="PS01216">
    <property type="entry name" value="SUCCINYL_COA_LIG_1"/>
    <property type="match status" value="1"/>
</dbReference>
<feature type="domain" description="CoA-binding" evidence="15">
    <location>
        <begin position="481"/>
        <end position="585"/>
    </location>
</feature>
<accession>A0AA36MP75</accession>
<evidence type="ECO:0000256" key="12">
    <source>
        <dbReference type="ARBA" id="ARBA00022842"/>
    </source>
</evidence>
<keyword evidence="19" id="KW-1185">Reference proteome</keyword>
<dbReference type="Pfam" id="PF16114">
    <property type="entry name" value="Citrate_bind"/>
    <property type="match status" value="1"/>
</dbReference>
<keyword evidence="9" id="KW-0479">Metal-binding</keyword>
<dbReference type="GO" id="GO:0046872">
    <property type="term" value="F:metal ion binding"/>
    <property type="evidence" value="ECO:0007669"/>
    <property type="project" value="UniProtKB-KW"/>
</dbReference>
<dbReference type="PANTHER" id="PTHR23118">
    <property type="entry name" value="ATP-CITRATE SYNTHASE"/>
    <property type="match status" value="1"/>
</dbReference>
<dbReference type="PROSITE" id="PS01217">
    <property type="entry name" value="SUCCINYL_COA_LIG_3"/>
    <property type="match status" value="1"/>
</dbReference>
<dbReference type="Gene3D" id="3.40.50.720">
    <property type="entry name" value="NAD(P)-binding Rossmann-like Domain"/>
    <property type="match status" value="1"/>
</dbReference>
<evidence type="ECO:0000256" key="5">
    <source>
        <dbReference type="ARBA" id="ARBA00022490"/>
    </source>
</evidence>
<evidence type="ECO:0000256" key="11">
    <source>
        <dbReference type="ARBA" id="ARBA00022840"/>
    </source>
</evidence>
<evidence type="ECO:0000313" key="19">
    <source>
        <dbReference type="Proteomes" id="UP001178507"/>
    </source>
</evidence>
<dbReference type="InterPro" id="IPR017866">
    <property type="entry name" value="Succ-CoA_synthase_bsu_CS"/>
</dbReference>
<sequence>MSVKPIREHAGKSLLEKLLPEVSGGKHKMGCAGVLVTPAVLDPTSGQTWDKILQENPWLKTTNLVAKPDQLIKRRGKAGLIAVNKTFDEAKQWVMDRMCKEQKVEHVTGQLTHFLIEPFVPHKQEQEHYICMLSHRYHDEILFYHEGGVDVGDVDAKAEKLELATGEAMTEALVTEKLLSKLPAAKKANMASFICSLYKFYGDLHFAYLEINPLVMLDDNTVIPLDMAAKIDETANFLVAQKWGELDWPPPFGRAAYPEEALIHEMDGRTGASLKLTILNEKGRVWTMVAGGGASVVYADTVADYGMGHELANYGEYSGAPSTEETFVYAKTLLSLMMKYKHPEGKFLIIGGGIANFTDVAATFTGLIKALQEYADDIKEHNIKILIRRAGPNYLEGLRKVKAASDKLGLGIKVYGPETHITAIIPMALGLIKDLPEPDLSAPCGPPVRKMIDLKGKKPTPKGHPAAPAGTKHTLVTATPDTTCIVYGMQNRAVQGMLDFDYMCKRKQPSVEAMIFPFSGNHYVKFYWGTEEILMPVYTTTKEAVQKHPKTSVFVNFASFRSVHETTMEAMNHGNLKTVAIIAEGVPEQQTRDIIKVAEKKGVGIIGPATVGGIKPGCLRIGNTGGMLDNIVMSRLYRPGSVAYVSKSGGMSNELNNIVARNSDGVYEGVAIGGDRYPGSRFLDHFLRYQDDPKAKMLLLLGEVGGTDEYDLIEAKKKGRITKPVVAWCVGTCASCFTTEFIEMILMVTADHGPAVSGAHNTIVTARAGKDLVSSLCSGLLTIGPRFGGALDDAAKMFADAQSSGVAPKEWIDKMKKSNQLIMGIGHRIKSLANPDQRVEIIKGFAKKNFKSTPVLDYALAVEQITTKKRANLILNVDGCIAVSFVDMIRSCGAFSKEECDDLMAFGCLNGLFVLGRSIGFIGHYLDQLRLKQPLYRHPWDDITYIQELAGQGPE</sequence>
<protein>
    <recommendedName>
        <fullName evidence="4">ATP citrate synthase</fullName>
        <ecNumber evidence="4">2.3.3.8</ecNumber>
    </recommendedName>
</protein>
<keyword evidence="5" id="KW-0963">Cytoplasm</keyword>
<dbReference type="FunFam" id="3.40.50.261:FF:000004">
    <property type="entry name" value="ATP-citrate synthase subunit"/>
    <property type="match status" value="1"/>
</dbReference>
<dbReference type="Pfam" id="PF02629">
    <property type="entry name" value="CoA_binding"/>
    <property type="match status" value="1"/>
</dbReference>
<gene>
    <name evidence="18" type="ORF">EVOR1521_LOCUS4295</name>
</gene>
<dbReference type="InterPro" id="IPR005811">
    <property type="entry name" value="SUCC_ACL_C"/>
</dbReference>
<evidence type="ECO:0000256" key="3">
    <source>
        <dbReference type="ARBA" id="ARBA00010719"/>
    </source>
</evidence>
<dbReference type="GO" id="GO:0005524">
    <property type="term" value="F:ATP binding"/>
    <property type="evidence" value="ECO:0007669"/>
    <property type="project" value="UniProtKB-KW"/>
</dbReference>
<evidence type="ECO:0000256" key="8">
    <source>
        <dbReference type="ARBA" id="ARBA00022679"/>
    </source>
</evidence>
<keyword evidence="13" id="KW-0443">Lipid metabolism</keyword>
<feature type="domain" description="ATP-citrate synthase ATP-grasp" evidence="17">
    <location>
        <begin position="2"/>
        <end position="243"/>
    </location>
</feature>
<reference evidence="18" key="1">
    <citation type="submission" date="2023-08" db="EMBL/GenBank/DDBJ databases">
        <authorList>
            <person name="Chen Y."/>
            <person name="Shah S."/>
            <person name="Dougan E. K."/>
            <person name="Thang M."/>
            <person name="Chan C."/>
        </authorList>
    </citation>
    <scope>NUCLEOTIDE SEQUENCE</scope>
</reference>
<comment type="similarity">
    <text evidence="2">In the C-terminal section; belongs to the succinate/malate CoA ligase alpha subunit family.</text>
</comment>
<dbReference type="EC" id="2.3.3.8" evidence="4"/>
<name>A0AA36MP75_9DINO</name>
<evidence type="ECO:0000256" key="7">
    <source>
        <dbReference type="ARBA" id="ARBA00022553"/>
    </source>
</evidence>
<evidence type="ECO:0000259" key="15">
    <source>
        <dbReference type="Pfam" id="PF02629"/>
    </source>
</evidence>
<dbReference type="Pfam" id="PF24948">
    <property type="entry name" value="Citrate_synth_N"/>
    <property type="match status" value="1"/>
</dbReference>
<feature type="domain" description="ATP-citrate synthase citrate-binding" evidence="16">
    <location>
        <begin position="254"/>
        <end position="430"/>
    </location>
</feature>
<evidence type="ECO:0000256" key="1">
    <source>
        <dbReference type="ARBA" id="ARBA00004496"/>
    </source>
</evidence>
<organism evidence="18 19">
    <name type="scientific">Effrenium voratum</name>
    <dbReference type="NCBI Taxonomy" id="2562239"/>
    <lineage>
        <taxon>Eukaryota</taxon>
        <taxon>Sar</taxon>
        <taxon>Alveolata</taxon>
        <taxon>Dinophyceae</taxon>
        <taxon>Suessiales</taxon>
        <taxon>Symbiodiniaceae</taxon>
        <taxon>Effrenium</taxon>
    </lineage>
</organism>
<comment type="caution">
    <text evidence="18">The sequence shown here is derived from an EMBL/GenBank/DDBJ whole genome shotgun (WGS) entry which is preliminary data.</text>
</comment>
<evidence type="ECO:0000256" key="13">
    <source>
        <dbReference type="ARBA" id="ARBA00023098"/>
    </source>
</evidence>
<dbReference type="InterPro" id="IPR002020">
    <property type="entry name" value="Citrate_synthase"/>
</dbReference>
<dbReference type="GO" id="GO:0006085">
    <property type="term" value="P:acetyl-CoA biosynthetic process"/>
    <property type="evidence" value="ECO:0007669"/>
    <property type="project" value="TreeGrafter"/>
</dbReference>
<evidence type="ECO:0000259" key="16">
    <source>
        <dbReference type="Pfam" id="PF16114"/>
    </source>
</evidence>
<dbReference type="Pfam" id="PF00285">
    <property type="entry name" value="Citrate_synt"/>
    <property type="match status" value="1"/>
</dbReference>
<dbReference type="SUPFAM" id="SSF56059">
    <property type="entry name" value="Glutathione synthetase ATP-binding domain-like"/>
    <property type="match status" value="1"/>
</dbReference>
<dbReference type="InterPro" id="IPR036969">
    <property type="entry name" value="Citrate_synthase_sf"/>
</dbReference>
<dbReference type="InterPro" id="IPR036291">
    <property type="entry name" value="NAD(P)-bd_dom_sf"/>
</dbReference>
<dbReference type="GO" id="GO:0005829">
    <property type="term" value="C:cytosol"/>
    <property type="evidence" value="ECO:0007669"/>
    <property type="project" value="TreeGrafter"/>
</dbReference>
<dbReference type="Gene3D" id="3.30.470.110">
    <property type="match status" value="1"/>
</dbReference>
<evidence type="ECO:0000256" key="6">
    <source>
        <dbReference type="ARBA" id="ARBA00022516"/>
    </source>
</evidence>
<dbReference type="InterPro" id="IPR056749">
    <property type="entry name" value="Citrate_synth_N"/>
</dbReference>